<evidence type="ECO:0008006" key="5">
    <source>
        <dbReference type="Google" id="ProtNLM"/>
    </source>
</evidence>
<evidence type="ECO:0000313" key="3">
    <source>
        <dbReference type="EMBL" id="KAJ3834862.1"/>
    </source>
</evidence>
<evidence type="ECO:0000256" key="1">
    <source>
        <dbReference type="SAM" id="MobiDB-lite"/>
    </source>
</evidence>
<accession>A0AA38P215</accession>
<comment type="caution">
    <text evidence="3">The sequence shown here is derived from an EMBL/GenBank/DDBJ whole genome shotgun (WGS) entry which is preliminary data.</text>
</comment>
<sequence>MRMLNILLPLVTLAICAESHPATPYRSGGAQKRNEPRSEESIPLMTPQEGPSGHVSPSSPSIISKQPKVGPSAHGMQAHPQDSSMLAKTIEKTEETCVLIGFACCLAFLPSTASMVASGITVGSVPPKTCDCRNAVEHCPSPHSSSGRIGKREIIRAFGRRRIVDQLD</sequence>
<dbReference type="EMBL" id="MU806476">
    <property type="protein sequence ID" value="KAJ3834862.1"/>
    <property type="molecule type" value="Genomic_DNA"/>
</dbReference>
<name>A0AA38P215_9AGAR</name>
<keyword evidence="2" id="KW-0732">Signal</keyword>
<evidence type="ECO:0000256" key="2">
    <source>
        <dbReference type="SAM" id="SignalP"/>
    </source>
</evidence>
<dbReference type="Proteomes" id="UP001163846">
    <property type="component" value="Unassembled WGS sequence"/>
</dbReference>
<gene>
    <name evidence="3" type="ORF">F5878DRAFT_727924</name>
</gene>
<feature type="signal peptide" evidence="2">
    <location>
        <begin position="1"/>
        <end position="19"/>
    </location>
</feature>
<reference evidence="3" key="1">
    <citation type="submission" date="2022-08" db="EMBL/GenBank/DDBJ databases">
        <authorList>
            <consortium name="DOE Joint Genome Institute"/>
            <person name="Min B."/>
            <person name="Riley R."/>
            <person name="Sierra-Patev S."/>
            <person name="Naranjo-Ortiz M."/>
            <person name="Looney B."/>
            <person name="Konkel Z."/>
            <person name="Slot J.C."/>
            <person name="Sakamoto Y."/>
            <person name="Steenwyk J.L."/>
            <person name="Rokas A."/>
            <person name="Carro J."/>
            <person name="Camarero S."/>
            <person name="Ferreira P."/>
            <person name="Molpeceres G."/>
            <person name="Ruiz-Duenas F.J."/>
            <person name="Serrano A."/>
            <person name="Henrissat B."/>
            <person name="Drula E."/>
            <person name="Hughes K.W."/>
            <person name="Mata J.L."/>
            <person name="Ishikawa N.K."/>
            <person name="Vargas-Isla R."/>
            <person name="Ushijima S."/>
            <person name="Smith C.A."/>
            <person name="Ahrendt S."/>
            <person name="Andreopoulos W."/>
            <person name="He G."/>
            <person name="Labutti K."/>
            <person name="Lipzen A."/>
            <person name="Ng V."/>
            <person name="Sandor L."/>
            <person name="Barry K."/>
            <person name="Martinez A.T."/>
            <person name="Xiao Y."/>
            <person name="Gibbons J.G."/>
            <person name="Terashima K."/>
            <person name="Hibbett D.S."/>
            <person name="Grigoriev I.V."/>
        </authorList>
    </citation>
    <scope>NUCLEOTIDE SEQUENCE</scope>
    <source>
        <strain evidence="3">TFB9207</strain>
    </source>
</reference>
<feature type="region of interest" description="Disordered" evidence="1">
    <location>
        <begin position="23"/>
        <end position="79"/>
    </location>
</feature>
<proteinExistence type="predicted"/>
<feature type="chain" id="PRO_5041435826" description="Hydrophobin" evidence="2">
    <location>
        <begin position="20"/>
        <end position="168"/>
    </location>
</feature>
<organism evidence="3 4">
    <name type="scientific">Lentinula raphanica</name>
    <dbReference type="NCBI Taxonomy" id="153919"/>
    <lineage>
        <taxon>Eukaryota</taxon>
        <taxon>Fungi</taxon>
        <taxon>Dikarya</taxon>
        <taxon>Basidiomycota</taxon>
        <taxon>Agaricomycotina</taxon>
        <taxon>Agaricomycetes</taxon>
        <taxon>Agaricomycetidae</taxon>
        <taxon>Agaricales</taxon>
        <taxon>Marasmiineae</taxon>
        <taxon>Omphalotaceae</taxon>
        <taxon>Lentinula</taxon>
    </lineage>
</organism>
<evidence type="ECO:0000313" key="4">
    <source>
        <dbReference type="Proteomes" id="UP001163846"/>
    </source>
</evidence>
<dbReference type="AlphaFoldDB" id="A0AA38P215"/>
<protein>
    <recommendedName>
        <fullName evidence="5">Hydrophobin</fullName>
    </recommendedName>
</protein>
<keyword evidence="4" id="KW-1185">Reference proteome</keyword>